<name>A0A834GM58_RHOSS</name>
<accession>A0A834GM58</accession>
<dbReference type="AlphaFoldDB" id="A0A834GM58"/>
<reference evidence="2" key="1">
    <citation type="submission" date="2019-11" db="EMBL/GenBank/DDBJ databases">
        <authorList>
            <person name="Liu Y."/>
            <person name="Hou J."/>
            <person name="Li T.-Q."/>
            <person name="Guan C.-H."/>
            <person name="Wu X."/>
            <person name="Wu H.-Z."/>
            <person name="Ling F."/>
            <person name="Zhang R."/>
            <person name="Shi X.-G."/>
            <person name="Ren J.-P."/>
            <person name="Chen E.-F."/>
            <person name="Sun J.-M."/>
        </authorList>
    </citation>
    <scope>NUCLEOTIDE SEQUENCE</scope>
    <source>
        <strain evidence="2">Adult_tree_wgs_1</strain>
        <tissue evidence="2">Leaves</tissue>
    </source>
</reference>
<feature type="transmembrane region" description="Helical" evidence="1">
    <location>
        <begin position="206"/>
        <end position="224"/>
    </location>
</feature>
<evidence type="ECO:0000313" key="3">
    <source>
        <dbReference type="Proteomes" id="UP000626092"/>
    </source>
</evidence>
<keyword evidence="1" id="KW-0472">Membrane</keyword>
<evidence type="ECO:0000313" key="2">
    <source>
        <dbReference type="EMBL" id="KAF7135452.1"/>
    </source>
</evidence>
<dbReference type="PANTHER" id="PTHR34656:SF2">
    <property type="entry name" value="TRANSMEMBRANE PROTEIN"/>
    <property type="match status" value="1"/>
</dbReference>
<keyword evidence="1" id="KW-0812">Transmembrane</keyword>
<dbReference type="PANTHER" id="PTHR34656">
    <property type="entry name" value="PYRROLINE-5-CARBOXYLATE REDUCTASE"/>
    <property type="match status" value="1"/>
</dbReference>
<feature type="transmembrane region" description="Helical" evidence="1">
    <location>
        <begin position="298"/>
        <end position="316"/>
    </location>
</feature>
<dbReference type="Proteomes" id="UP000626092">
    <property type="component" value="Unassembled WGS sequence"/>
</dbReference>
<gene>
    <name evidence="2" type="ORF">RHSIM_Rhsim08G0177400</name>
</gene>
<dbReference type="EMBL" id="WJXA01000008">
    <property type="protein sequence ID" value="KAF7135452.1"/>
    <property type="molecule type" value="Genomic_DNA"/>
</dbReference>
<comment type="caution">
    <text evidence="2">The sequence shown here is derived from an EMBL/GenBank/DDBJ whole genome shotgun (WGS) entry which is preliminary data.</text>
</comment>
<proteinExistence type="predicted"/>
<keyword evidence="3" id="KW-1185">Reference proteome</keyword>
<keyword evidence="1" id="KW-1133">Transmembrane helix</keyword>
<feature type="transmembrane region" description="Helical" evidence="1">
    <location>
        <begin position="236"/>
        <end position="266"/>
    </location>
</feature>
<dbReference type="OrthoDB" id="1105491at2759"/>
<evidence type="ECO:0000256" key="1">
    <source>
        <dbReference type="SAM" id="Phobius"/>
    </source>
</evidence>
<sequence length="329" mass="36726">MDQEDPEPIAEFPRIPASESVTGFTRVEKVESFDSSSNTIGELKKQVQLAGTVGYSWPSWRALSFQCNYGYFICRSHRLLFHCKALSSFRLGLWMGIIISGSASQALVMLVLTIYTDWEHQARKAGDGVANKFIQCYFLKQTHVQHVASHSFSQSQTSIHSTNRFNEPNKTPTTSNHHLLLFPFKSPPHTQMRFLRLNLTRSKAKTFFFSLLISSSILISYTGWSSVVITSLVQVASAFLLVALIVVAARATVVAWITVLVLLAFAGNRRRVLVAQGRKITTEVAMYLVKVVIKERSGVAAVACATVISLMAMRFLRNAWYIGPTVILD</sequence>
<feature type="transmembrane region" description="Helical" evidence="1">
    <location>
        <begin position="91"/>
        <end position="115"/>
    </location>
</feature>
<organism evidence="2 3">
    <name type="scientific">Rhododendron simsii</name>
    <name type="common">Sims's rhododendron</name>
    <dbReference type="NCBI Taxonomy" id="118357"/>
    <lineage>
        <taxon>Eukaryota</taxon>
        <taxon>Viridiplantae</taxon>
        <taxon>Streptophyta</taxon>
        <taxon>Embryophyta</taxon>
        <taxon>Tracheophyta</taxon>
        <taxon>Spermatophyta</taxon>
        <taxon>Magnoliopsida</taxon>
        <taxon>eudicotyledons</taxon>
        <taxon>Gunneridae</taxon>
        <taxon>Pentapetalae</taxon>
        <taxon>asterids</taxon>
        <taxon>Ericales</taxon>
        <taxon>Ericaceae</taxon>
        <taxon>Ericoideae</taxon>
        <taxon>Rhodoreae</taxon>
        <taxon>Rhododendron</taxon>
    </lineage>
</organism>
<protein>
    <submittedName>
        <fullName evidence="2">Uncharacterized protein</fullName>
    </submittedName>
</protein>